<keyword evidence="2" id="KW-0328">Glycosyltransferase</keyword>
<dbReference type="RefSeq" id="WP_092689818.1">
    <property type="nucleotide sequence ID" value="NZ_FNBK01000004.1"/>
</dbReference>
<dbReference type="OrthoDB" id="56536at2157"/>
<name>A0A1G7J3A6_9EURY</name>
<protein>
    <submittedName>
        <fullName evidence="2">Predicted phosphoribosyltransferase</fullName>
    </submittedName>
</protein>
<dbReference type="STRING" id="660518.SAMN05216218_104192"/>
<dbReference type="EMBL" id="FNBK01000004">
    <property type="protein sequence ID" value="SDF19467.1"/>
    <property type="molecule type" value="Genomic_DNA"/>
</dbReference>
<dbReference type="Gene3D" id="3.40.50.2020">
    <property type="match status" value="1"/>
</dbReference>
<accession>A0A1G7J3A6</accession>
<dbReference type="Gene3D" id="3.30.1310.20">
    <property type="entry name" value="PRTase-like"/>
    <property type="match status" value="1"/>
</dbReference>
<dbReference type="Pfam" id="PF00156">
    <property type="entry name" value="Pribosyltran"/>
    <property type="match status" value="1"/>
</dbReference>
<dbReference type="AlphaFoldDB" id="A0A1G7J3A6"/>
<proteinExistence type="predicted"/>
<evidence type="ECO:0000259" key="1">
    <source>
        <dbReference type="Pfam" id="PF00156"/>
    </source>
</evidence>
<reference evidence="3" key="1">
    <citation type="submission" date="2016-10" db="EMBL/GenBank/DDBJ databases">
        <authorList>
            <person name="Varghese N."/>
            <person name="Submissions S."/>
        </authorList>
    </citation>
    <scope>NUCLEOTIDE SEQUENCE [LARGE SCALE GENOMIC DNA]</scope>
    <source>
        <strain evidence="3">IBRC-M 10760</strain>
    </source>
</reference>
<dbReference type="SUPFAM" id="SSF53271">
    <property type="entry name" value="PRTase-like"/>
    <property type="match status" value="1"/>
</dbReference>
<dbReference type="InterPro" id="IPR000836">
    <property type="entry name" value="PRTase_dom"/>
</dbReference>
<keyword evidence="2" id="KW-0808">Transferase</keyword>
<evidence type="ECO:0000313" key="2">
    <source>
        <dbReference type="EMBL" id="SDF19467.1"/>
    </source>
</evidence>
<evidence type="ECO:0000313" key="3">
    <source>
        <dbReference type="Proteomes" id="UP000199076"/>
    </source>
</evidence>
<gene>
    <name evidence="2" type="ORF">SAMN05216218_104192</name>
</gene>
<keyword evidence="3" id="KW-1185">Reference proteome</keyword>
<organism evidence="2 3">
    <name type="scientific">Halorientalis regularis</name>
    <dbReference type="NCBI Taxonomy" id="660518"/>
    <lineage>
        <taxon>Archaea</taxon>
        <taxon>Methanobacteriati</taxon>
        <taxon>Methanobacteriota</taxon>
        <taxon>Stenosarchaea group</taxon>
        <taxon>Halobacteria</taxon>
        <taxon>Halobacteriales</taxon>
        <taxon>Haloarculaceae</taxon>
        <taxon>Halorientalis</taxon>
    </lineage>
</organism>
<dbReference type="GO" id="GO:0016757">
    <property type="term" value="F:glycosyltransferase activity"/>
    <property type="evidence" value="ECO:0007669"/>
    <property type="project" value="UniProtKB-KW"/>
</dbReference>
<sequence length="212" mass="22704">MFADRSDAGERLADRLASEEVAADLVLAIPRGGLPLGRAVADALDAPLDVVVAKKLGAPGNEEFAIGAVASDGSTWYNEDTIDRLGVRGAYVREEWQAQTVAARQKAATYRQGERLGDLDSQAVVVVDDGVATGSTARACLRQVREAGADPLVFAVPVGPPDTIEALRDEADRVLCLETPQQFRAVGQHYRDFRRVPDEEALTYLDRDGAAA</sequence>
<dbReference type="Proteomes" id="UP000199076">
    <property type="component" value="Unassembled WGS sequence"/>
</dbReference>
<feature type="domain" description="Phosphoribosyltransferase" evidence="1">
    <location>
        <begin position="8"/>
        <end position="183"/>
    </location>
</feature>
<dbReference type="CDD" id="cd06223">
    <property type="entry name" value="PRTases_typeI"/>
    <property type="match status" value="1"/>
</dbReference>
<dbReference type="InterPro" id="IPR029057">
    <property type="entry name" value="PRTase-like"/>
</dbReference>